<dbReference type="RefSeq" id="WP_011499745.1">
    <property type="nucleotide sequence ID" value="NC_007955.1"/>
</dbReference>
<organism evidence="2 3">
    <name type="scientific">Methanococcoides burtonii (strain DSM 6242 / NBRC 107633 / OCM 468 / ACE-M)</name>
    <dbReference type="NCBI Taxonomy" id="259564"/>
    <lineage>
        <taxon>Archaea</taxon>
        <taxon>Methanobacteriati</taxon>
        <taxon>Methanobacteriota</taxon>
        <taxon>Stenosarchaea group</taxon>
        <taxon>Methanomicrobia</taxon>
        <taxon>Methanosarcinales</taxon>
        <taxon>Methanosarcinaceae</taxon>
        <taxon>Methanococcoides</taxon>
    </lineage>
</organism>
<name>Q12VC4_METBU</name>
<sequence>MKITHIFMAVFLLTALTIVGSIASDQEWIITTKEEASHSKYLDLNTTEVKVTLEEAKAIMISENPELDSDSINGELINDSDFGIIWQLTSKTSNDRSIRACIDPDDGNILYIYDGSKKTRADSKVSEEEAVEIAGKYVEAKFSPEQLKEVQLEAVNYLEPVADDLPGFYHIKYNRIINGISSLSDGVIMRVNSETGDVSTYNERWDMPGYETYVVDNKSILTEKEAAGCLKEFIGNEVYDGKTSDTTEVIESKLFWKYTENDEIHLVWWMQFTDSNLGLDKSLPGIVFIDANTGTVLVSSYEIG</sequence>
<feature type="domain" description="YcdB/YcdC repeated" evidence="1">
    <location>
        <begin position="79"/>
        <end position="204"/>
    </location>
</feature>
<gene>
    <name evidence="2" type="ordered locus">Mbur_1710</name>
</gene>
<evidence type="ECO:0000313" key="2">
    <source>
        <dbReference type="EMBL" id="ABE52602.1"/>
    </source>
</evidence>
<evidence type="ECO:0000313" key="3">
    <source>
        <dbReference type="Proteomes" id="UP000001979"/>
    </source>
</evidence>
<dbReference type="KEGG" id="mbu:Mbur_1710"/>
<dbReference type="HOGENOM" id="CLU_945307_0_0_2"/>
<dbReference type="Pfam" id="PF16244">
    <property type="entry name" value="DUF4901"/>
    <property type="match status" value="1"/>
</dbReference>
<dbReference type="STRING" id="259564.Mbur_1710"/>
<proteinExistence type="predicted"/>
<dbReference type="EMBL" id="CP000300">
    <property type="protein sequence ID" value="ABE52602.1"/>
    <property type="molecule type" value="Genomic_DNA"/>
</dbReference>
<evidence type="ECO:0000259" key="1">
    <source>
        <dbReference type="Pfam" id="PF16244"/>
    </source>
</evidence>
<dbReference type="Proteomes" id="UP000001979">
    <property type="component" value="Chromosome"/>
</dbReference>
<dbReference type="InterPro" id="IPR032599">
    <property type="entry name" value="YcdB/YcdC_rep_domain"/>
</dbReference>
<dbReference type="OrthoDB" id="132120at2157"/>
<dbReference type="GeneID" id="3997384"/>
<accession>Q12VC4</accession>
<keyword evidence="3" id="KW-1185">Reference proteome</keyword>
<reference evidence="3" key="1">
    <citation type="journal article" date="2009" name="ISME J.">
        <title>The genome sequence of the psychrophilic archaeon, Methanococcoides burtonii: the role of genome evolution in cold adaptation.</title>
        <authorList>
            <person name="Allen M.A."/>
            <person name="Lauro F.M."/>
            <person name="Williams T.J."/>
            <person name="Burg D."/>
            <person name="Siddiqui K.S."/>
            <person name="De Francisci D."/>
            <person name="Chong K.W."/>
            <person name="Pilak O."/>
            <person name="Chew H.H."/>
            <person name="De Maere M.Z."/>
            <person name="Ting L."/>
            <person name="Katrib M."/>
            <person name="Ng C."/>
            <person name="Sowers K.R."/>
            <person name="Galperin M.Y."/>
            <person name="Anderson I.J."/>
            <person name="Ivanova N."/>
            <person name="Dalin E."/>
            <person name="Martinez M."/>
            <person name="Lapidus A."/>
            <person name="Hauser L."/>
            <person name="Land M."/>
            <person name="Thomas T."/>
            <person name="Cavicchioli R."/>
        </authorList>
    </citation>
    <scope>NUCLEOTIDE SEQUENCE [LARGE SCALE GENOMIC DNA]</scope>
    <source>
        <strain evidence="3">DSM 6242 / NBRC 107633 / OCM 468 / ACE-M</strain>
    </source>
</reference>
<dbReference type="AlphaFoldDB" id="Q12VC4"/>
<protein>
    <submittedName>
        <fullName evidence="2">PepSY domain protein</fullName>
    </submittedName>
</protein>